<organism evidence="1 2">
    <name type="scientific">Arabis alpina</name>
    <name type="common">Alpine rock-cress</name>
    <dbReference type="NCBI Taxonomy" id="50452"/>
    <lineage>
        <taxon>Eukaryota</taxon>
        <taxon>Viridiplantae</taxon>
        <taxon>Streptophyta</taxon>
        <taxon>Embryophyta</taxon>
        <taxon>Tracheophyta</taxon>
        <taxon>Spermatophyta</taxon>
        <taxon>Magnoliopsida</taxon>
        <taxon>eudicotyledons</taxon>
        <taxon>Gunneridae</taxon>
        <taxon>Pentapetalae</taxon>
        <taxon>rosids</taxon>
        <taxon>malvids</taxon>
        <taxon>Brassicales</taxon>
        <taxon>Brassicaceae</taxon>
        <taxon>Arabideae</taxon>
        <taxon>Arabis</taxon>
    </lineage>
</organism>
<dbReference type="Proteomes" id="UP000029120">
    <property type="component" value="Chromosome 1"/>
</dbReference>
<dbReference type="AlphaFoldDB" id="A0A087HP60"/>
<accession>A0A087HP60</accession>
<protein>
    <submittedName>
        <fullName evidence="1">Uncharacterized protein</fullName>
    </submittedName>
</protein>
<dbReference type="EMBL" id="CM002869">
    <property type="protein sequence ID" value="KFK43912.1"/>
    <property type="molecule type" value="Genomic_DNA"/>
</dbReference>
<evidence type="ECO:0000313" key="1">
    <source>
        <dbReference type="EMBL" id="KFK43912.1"/>
    </source>
</evidence>
<gene>
    <name evidence="1" type="ordered locus">AALP_Aa1g190500</name>
</gene>
<keyword evidence="2" id="KW-1185">Reference proteome</keyword>
<sequence>MSTGKSERVADSCGDVLGVVALSGSSNEIGKVRDTYDAISLLENQSTMATSPSQLFMVSLTVHLSRRSCLEGAVKKHVQIGLSALEETLKSGYEDFKIIQNRSRFQKHQEDEGF</sequence>
<evidence type="ECO:0000313" key="2">
    <source>
        <dbReference type="Proteomes" id="UP000029120"/>
    </source>
</evidence>
<reference evidence="2" key="1">
    <citation type="journal article" date="2015" name="Nat. Plants">
        <title>Genome expansion of Arabis alpina linked with retrotransposition and reduced symmetric DNA methylation.</title>
        <authorList>
            <person name="Willing E.M."/>
            <person name="Rawat V."/>
            <person name="Mandakova T."/>
            <person name="Maumus F."/>
            <person name="James G.V."/>
            <person name="Nordstroem K.J."/>
            <person name="Becker C."/>
            <person name="Warthmann N."/>
            <person name="Chica C."/>
            <person name="Szarzynska B."/>
            <person name="Zytnicki M."/>
            <person name="Albani M.C."/>
            <person name="Kiefer C."/>
            <person name="Bergonzi S."/>
            <person name="Castaings L."/>
            <person name="Mateos J.L."/>
            <person name="Berns M.C."/>
            <person name="Bujdoso N."/>
            <person name="Piofczyk T."/>
            <person name="de Lorenzo L."/>
            <person name="Barrero-Sicilia C."/>
            <person name="Mateos I."/>
            <person name="Piednoel M."/>
            <person name="Hagmann J."/>
            <person name="Chen-Min-Tao R."/>
            <person name="Iglesias-Fernandez R."/>
            <person name="Schuster S.C."/>
            <person name="Alonso-Blanco C."/>
            <person name="Roudier F."/>
            <person name="Carbonero P."/>
            <person name="Paz-Ares J."/>
            <person name="Davis S.J."/>
            <person name="Pecinka A."/>
            <person name="Quesneville H."/>
            <person name="Colot V."/>
            <person name="Lysak M.A."/>
            <person name="Weigel D."/>
            <person name="Coupland G."/>
            <person name="Schneeberger K."/>
        </authorList>
    </citation>
    <scope>NUCLEOTIDE SEQUENCE [LARGE SCALE GENOMIC DNA]</scope>
    <source>
        <strain evidence="2">cv. Pajares</strain>
    </source>
</reference>
<name>A0A087HP60_ARAAL</name>
<proteinExistence type="predicted"/>
<dbReference type="Gramene" id="KFK43912">
    <property type="protein sequence ID" value="KFK43912"/>
    <property type="gene ID" value="AALP_AA1G190500"/>
</dbReference>